<accession>A0ABD2F3Z1</accession>
<feature type="region of interest" description="Disordered" evidence="3">
    <location>
        <begin position="334"/>
        <end position="478"/>
    </location>
</feature>
<feature type="compositionally biased region" description="Low complexity" evidence="3">
    <location>
        <begin position="678"/>
        <end position="691"/>
    </location>
</feature>
<feature type="region of interest" description="Disordered" evidence="3">
    <location>
        <begin position="107"/>
        <end position="128"/>
    </location>
</feature>
<feature type="compositionally biased region" description="Pro residues" evidence="3">
    <location>
        <begin position="603"/>
        <end position="613"/>
    </location>
</feature>
<feature type="region of interest" description="Disordered" evidence="3">
    <location>
        <begin position="169"/>
        <end position="246"/>
    </location>
</feature>
<comment type="similarity">
    <text evidence="1">Belongs to the dapper family.</text>
</comment>
<evidence type="ECO:0000256" key="2">
    <source>
        <dbReference type="ARBA" id="ARBA00023054"/>
    </source>
</evidence>
<sequence length="756" mass="79782">MWAPGGPAGPAGWDRRRVGARLRAALAGLHELQGLRATQQARVRGALAMQPPPGPAAPRGPRGHELRLEAALAALQEQLSRLRQQDVGLKTHLDQLDQQISQLQLDVGTSPSEAPDSDSRPSSGFYELSDGGSCSLSTSCASVCSDRVSPSLGSLLPAAQLTKARPCVGDWRPRSADETSVPAWRPQATEDGSRALGSTGGTFRPRPVSTGDLDRALPADSGLQKASTDPQTPSLLCQGTEAPPHILDPQYQQDLVSQGGREVYPYPSPLHAVALQSPLFALVPDSLRSEGPSPPRKPLQGPTGLCTIQTGPVLEAGPARAYIDRLLRLRACETPPRGSVSEQGPLRWETSPSPQEPGGQRMDSEGQLQKLVSGPGRDAGGGSPPQQGPASLVGTQHPSSLPEEGPRPSNRCVLGETTVNPPPCSQARQPPAAAGDCGQSRAVSPSRRVEKSCPLASGPFPAREASPPRLNTGHPNTKAVKIKRRSSDKVLRFGKQVPPAPERLWGAHAAPWLPVEWDLPPQAQGVGGLRRPTLAGEGPGRSCSESTLYPVPFLLPLVVAPGERCGAAHALFPLGAVPLSGAARRKQRRWQSTVEISVGARPAPCPEPNPGIPMPAARRAGGPWARGRPPQAHQDTHARSESDPSEHSADCASLLHSTIAETNGEEASDHTANRFGDQESGGSDSEGGTQSRGCSRALDRGVAGRRQRAWLQAGPPVGSRPPLPPVPKLCRVKASRALKKKIRRFQPASLKVMTLV</sequence>
<keyword evidence="2" id="KW-0175">Coiled coil</keyword>
<dbReference type="InterPro" id="IPR024843">
    <property type="entry name" value="Dapper"/>
</dbReference>
<feature type="region of interest" description="Disordered" evidence="3">
    <location>
        <begin position="600"/>
        <end position="650"/>
    </location>
</feature>
<reference evidence="4 5" key="1">
    <citation type="journal article" date="2024" name="G3 (Bethesda)">
        <title>A hybrid genome assembly of the endangered aye-aye (Daubentonia madagascariensis).</title>
        <authorList>
            <person name="Versoza C.J."/>
            <person name="Pfeifer S.P."/>
        </authorList>
    </citation>
    <scope>NUCLEOTIDE SEQUENCE [LARGE SCALE GENOMIC DNA]</scope>
    <source>
        <strain evidence="4">6821</strain>
    </source>
</reference>
<dbReference type="Pfam" id="PF15268">
    <property type="entry name" value="Dapper"/>
    <property type="match status" value="1"/>
</dbReference>
<comment type="caution">
    <text evidence="4">The sequence shown here is derived from an EMBL/GenBank/DDBJ whole genome shotgun (WGS) entry which is preliminary data.</text>
</comment>
<evidence type="ECO:0000313" key="4">
    <source>
        <dbReference type="EMBL" id="KAL2792906.1"/>
    </source>
</evidence>
<evidence type="ECO:0000256" key="3">
    <source>
        <dbReference type="SAM" id="MobiDB-lite"/>
    </source>
</evidence>
<feature type="compositionally biased region" description="Pro residues" evidence="3">
    <location>
        <begin position="718"/>
        <end position="727"/>
    </location>
</feature>
<feature type="compositionally biased region" description="Basic and acidic residues" evidence="3">
    <location>
        <begin position="634"/>
        <end position="649"/>
    </location>
</feature>
<feature type="compositionally biased region" description="Polar residues" evidence="3">
    <location>
        <begin position="224"/>
        <end position="237"/>
    </location>
</feature>
<gene>
    <name evidence="4" type="ORF">WCI35_008218</name>
</gene>
<dbReference type="EMBL" id="JBFSEQ010000002">
    <property type="protein sequence ID" value="KAL2792906.1"/>
    <property type="molecule type" value="Genomic_DNA"/>
</dbReference>
<evidence type="ECO:0000313" key="5">
    <source>
        <dbReference type="Proteomes" id="UP001610411"/>
    </source>
</evidence>
<dbReference type="Proteomes" id="UP001610411">
    <property type="component" value="Unassembled WGS sequence"/>
</dbReference>
<proteinExistence type="inferred from homology"/>
<organism evidence="4 5">
    <name type="scientific">Daubentonia madagascariensis</name>
    <name type="common">Aye-aye</name>
    <name type="synonym">Sciurus madagascariensis</name>
    <dbReference type="NCBI Taxonomy" id="31869"/>
    <lineage>
        <taxon>Eukaryota</taxon>
        <taxon>Metazoa</taxon>
        <taxon>Chordata</taxon>
        <taxon>Craniata</taxon>
        <taxon>Vertebrata</taxon>
        <taxon>Euteleostomi</taxon>
        <taxon>Mammalia</taxon>
        <taxon>Eutheria</taxon>
        <taxon>Euarchontoglires</taxon>
        <taxon>Primates</taxon>
        <taxon>Strepsirrhini</taxon>
        <taxon>Chiromyiformes</taxon>
        <taxon>Daubentoniidae</taxon>
        <taxon>Daubentonia</taxon>
    </lineage>
</organism>
<evidence type="ECO:0000256" key="1">
    <source>
        <dbReference type="ARBA" id="ARBA00010807"/>
    </source>
</evidence>
<protein>
    <submittedName>
        <fullName evidence="4">Dapper-like protein 2 isoform a</fullName>
    </submittedName>
</protein>
<dbReference type="PANTHER" id="PTHR15919:SF13">
    <property type="entry name" value="DAPPER HOMOLOG 2"/>
    <property type="match status" value="1"/>
</dbReference>
<feature type="region of interest" description="Disordered" evidence="3">
    <location>
        <begin position="285"/>
        <end position="311"/>
    </location>
</feature>
<name>A0ABD2F3Z1_DAUMA</name>
<dbReference type="AlphaFoldDB" id="A0ABD2F3Z1"/>
<keyword evidence="5" id="KW-1185">Reference proteome</keyword>
<feature type="compositionally biased region" description="Low complexity" evidence="3">
    <location>
        <begin position="614"/>
        <end position="630"/>
    </location>
</feature>
<dbReference type="PANTHER" id="PTHR15919">
    <property type="entry name" value="DAPPER-RELATED"/>
    <property type="match status" value="1"/>
</dbReference>
<feature type="region of interest" description="Disordered" evidence="3">
    <location>
        <begin position="664"/>
        <end position="727"/>
    </location>
</feature>